<name>A0ABV4DPQ1_9LACO</name>
<feature type="domain" description="N-acetyltransferase" evidence="1">
    <location>
        <begin position="12"/>
        <end position="164"/>
    </location>
</feature>
<keyword evidence="2" id="KW-0012">Acyltransferase</keyword>
<dbReference type="EMBL" id="JBCLUF010000001">
    <property type="protein sequence ID" value="MEY8661366.1"/>
    <property type="molecule type" value="Genomic_DNA"/>
</dbReference>
<dbReference type="InterPro" id="IPR016181">
    <property type="entry name" value="Acyl_CoA_acyltransferase"/>
</dbReference>
<organism evidence="2 3">
    <name type="scientific">Ligilactobacillus faecis</name>
    <dbReference type="NCBI Taxonomy" id="762833"/>
    <lineage>
        <taxon>Bacteria</taxon>
        <taxon>Bacillati</taxon>
        <taxon>Bacillota</taxon>
        <taxon>Bacilli</taxon>
        <taxon>Lactobacillales</taxon>
        <taxon>Lactobacillaceae</taxon>
        <taxon>Ligilactobacillus</taxon>
    </lineage>
</organism>
<proteinExistence type="predicted"/>
<gene>
    <name evidence="2" type="ORF">AALT52_00450</name>
</gene>
<keyword evidence="2" id="KW-0808">Transferase</keyword>
<keyword evidence="3" id="KW-1185">Reference proteome</keyword>
<dbReference type="SUPFAM" id="SSF55729">
    <property type="entry name" value="Acyl-CoA N-acyltransferases (Nat)"/>
    <property type="match status" value="1"/>
</dbReference>
<dbReference type="PROSITE" id="PS51186">
    <property type="entry name" value="GNAT"/>
    <property type="match status" value="1"/>
</dbReference>
<dbReference type="Proteomes" id="UP001565236">
    <property type="component" value="Unassembled WGS sequence"/>
</dbReference>
<dbReference type="Pfam" id="PF00583">
    <property type="entry name" value="Acetyltransf_1"/>
    <property type="match status" value="1"/>
</dbReference>
<dbReference type="InterPro" id="IPR000182">
    <property type="entry name" value="GNAT_dom"/>
</dbReference>
<reference evidence="2 3" key="1">
    <citation type="submission" date="2024-03" db="EMBL/GenBank/DDBJ databases">
        <title>Mouse gut bacterial collection (mGBC) of GemPharmatech.</title>
        <authorList>
            <person name="He Y."/>
            <person name="Dong L."/>
            <person name="Wu D."/>
            <person name="Gao X."/>
            <person name="Lin Z."/>
        </authorList>
    </citation>
    <scope>NUCLEOTIDE SEQUENCE [LARGE SCALE GENOMIC DNA]</scope>
    <source>
        <strain evidence="2 3">15-30</strain>
    </source>
</reference>
<comment type="caution">
    <text evidence="2">The sequence shown here is derived from an EMBL/GenBank/DDBJ whole genome shotgun (WGS) entry which is preliminary data.</text>
</comment>
<dbReference type="RefSeq" id="WP_369939808.1">
    <property type="nucleotide sequence ID" value="NZ_JBCLUF010000001.1"/>
</dbReference>
<protein>
    <submittedName>
        <fullName evidence="2">GNAT family N-acetyltransferase</fullName>
        <ecNumber evidence="2">2.3.1.-</ecNumber>
    </submittedName>
</protein>
<dbReference type="Gene3D" id="3.40.630.30">
    <property type="match status" value="1"/>
</dbReference>
<evidence type="ECO:0000313" key="3">
    <source>
        <dbReference type="Proteomes" id="UP001565236"/>
    </source>
</evidence>
<dbReference type="EC" id="2.3.1.-" evidence="2"/>
<accession>A0ABV4DPQ1</accession>
<dbReference type="GO" id="GO:0016746">
    <property type="term" value="F:acyltransferase activity"/>
    <property type="evidence" value="ECO:0007669"/>
    <property type="project" value="UniProtKB-KW"/>
</dbReference>
<evidence type="ECO:0000259" key="1">
    <source>
        <dbReference type="PROSITE" id="PS51186"/>
    </source>
</evidence>
<evidence type="ECO:0000313" key="2">
    <source>
        <dbReference type="EMBL" id="MEY8661366.1"/>
    </source>
</evidence>
<sequence>MLLKRLELLTPYQVKLLTQDELEEIYALQKEHPAYHAQFLAHELTKADVLADLTTLPAGVSPEQKFYLGFYEADELVLIVDLVLDYPKTQNAFLGLVIGAKKHLGQGKATKVMQVLRSCLKREGYTTMLASSLSTDENAKHFLKCQGFLPKQETMTVLAEKTLPLTLWTLAL</sequence>